<gene>
    <name evidence="3" type="ORF">NQ317_005355</name>
</gene>
<dbReference type="Gene3D" id="2.60.40.2140">
    <property type="entry name" value="Beta-1,3-glucan-recognition protein, N-terminal domain"/>
    <property type="match status" value="1"/>
</dbReference>
<dbReference type="Gene3D" id="2.60.120.200">
    <property type="match status" value="1"/>
</dbReference>
<dbReference type="InterPro" id="IPR013320">
    <property type="entry name" value="ConA-like_dom_sf"/>
</dbReference>
<protein>
    <recommendedName>
        <fullName evidence="2">CBM39 domain-containing protein</fullName>
    </recommendedName>
</protein>
<reference evidence="3" key="1">
    <citation type="journal article" date="2023" name="Insect Mol. Biol.">
        <title>Genome sequencing provides insights into the evolution of gene families encoding plant cell wall-degrading enzymes in longhorned beetles.</title>
        <authorList>
            <person name="Shin N.R."/>
            <person name="Okamura Y."/>
            <person name="Kirsch R."/>
            <person name="Pauchet Y."/>
        </authorList>
    </citation>
    <scope>NUCLEOTIDE SEQUENCE</scope>
    <source>
        <strain evidence="3">MMC_N1</strain>
    </source>
</reference>
<dbReference type="Proteomes" id="UP001162164">
    <property type="component" value="Unassembled WGS sequence"/>
</dbReference>
<evidence type="ECO:0000313" key="3">
    <source>
        <dbReference type="EMBL" id="KAJ8971185.1"/>
    </source>
</evidence>
<dbReference type="Pfam" id="PF15886">
    <property type="entry name" value="CBM39"/>
    <property type="match status" value="1"/>
</dbReference>
<dbReference type="SUPFAM" id="SSF49899">
    <property type="entry name" value="Concanavalin A-like lectins/glucanases"/>
    <property type="match status" value="1"/>
</dbReference>
<organism evidence="3 4">
    <name type="scientific">Molorchus minor</name>
    <dbReference type="NCBI Taxonomy" id="1323400"/>
    <lineage>
        <taxon>Eukaryota</taxon>
        <taxon>Metazoa</taxon>
        <taxon>Ecdysozoa</taxon>
        <taxon>Arthropoda</taxon>
        <taxon>Hexapoda</taxon>
        <taxon>Insecta</taxon>
        <taxon>Pterygota</taxon>
        <taxon>Neoptera</taxon>
        <taxon>Endopterygota</taxon>
        <taxon>Coleoptera</taxon>
        <taxon>Polyphaga</taxon>
        <taxon>Cucujiformia</taxon>
        <taxon>Chrysomeloidea</taxon>
        <taxon>Cerambycidae</taxon>
        <taxon>Lamiinae</taxon>
        <taxon>Monochamini</taxon>
        <taxon>Molorchus</taxon>
    </lineage>
</organism>
<keyword evidence="1" id="KW-0732">Signal</keyword>
<name>A0ABQ9J364_9CUCU</name>
<feature type="domain" description="CBM39" evidence="2">
    <location>
        <begin position="21"/>
        <end position="125"/>
    </location>
</feature>
<feature type="signal peptide" evidence="1">
    <location>
        <begin position="1"/>
        <end position="19"/>
    </location>
</feature>
<dbReference type="EMBL" id="JAPWTJ010001514">
    <property type="protein sequence ID" value="KAJ8971185.1"/>
    <property type="molecule type" value="Genomic_DNA"/>
</dbReference>
<keyword evidence="4" id="KW-1185">Reference proteome</keyword>
<dbReference type="InterPro" id="IPR043030">
    <property type="entry name" value="BGBP_N_sf"/>
</dbReference>
<accession>A0ABQ9J364</accession>
<dbReference type="InterPro" id="IPR031756">
    <property type="entry name" value="BGBP_N"/>
</dbReference>
<feature type="chain" id="PRO_5045475568" description="CBM39 domain-containing protein" evidence="1">
    <location>
        <begin position="20"/>
        <end position="315"/>
    </location>
</feature>
<proteinExistence type="predicted"/>
<evidence type="ECO:0000259" key="2">
    <source>
        <dbReference type="PROSITE" id="PS51969"/>
    </source>
</evidence>
<evidence type="ECO:0000256" key="1">
    <source>
        <dbReference type="SAM" id="SignalP"/>
    </source>
</evidence>
<evidence type="ECO:0000313" key="4">
    <source>
        <dbReference type="Proteomes" id="UP001162164"/>
    </source>
</evidence>
<dbReference type="PROSITE" id="PS51969">
    <property type="entry name" value="CBM39"/>
    <property type="match status" value="1"/>
</dbReference>
<sequence>MLWLLTIVCIVYPLLNVSAQYEVPDAKIEALYPKGFRVSIPDEDGIKLFAFHGKLNEELNGREGGTFSRDILKPKNGRWTFYEPYTKLKVGDVLYYWTYVDYFDGRNKLGYTNDDKSFVVKELIGESTTPPSIDIRDNMPGNKCLPTVTLTSKGQACKGQLILSEDFNSLDLNNWRIEQKYGDAPVRKVVLTKSSFQDYEFVMYMNRPETLKIENGFLKIKPILSEQVLGSGFVTSHTGYDFREKLYLNPSSEEYGPNYESGQIRIALSRGNFDLNKVLEGGVVLGSGNAARKYGIKSMENSNSWNDNFHKFVLT</sequence>
<comment type="caution">
    <text evidence="3">The sequence shown here is derived from an EMBL/GenBank/DDBJ whole genome shotgun (WGS) entry which is preliminary data.</text>
</comment>